<keyword evidence="8" id="KW-1185">Reference proteome</keyword>
<dbReference type="GO" id="GO:1990726">
    <property type="term" value="C:Lsm1-7-Pat1 complex"/>
    <property type="evidence" value="ECO:0007669"/>
    <property type="project" value="TreeGrafter"/>
</dbReference>
<comment type="similarity">
    <text evidence="1">Belongs to the snRNP Sm proteins family.</text>
</comment>
<dbReference type="HOGENOM" id="CLU_076902_0_0_1"/>
<dbReference type="GO" id="GO:0000932">
    <property type="term" value="C:P-body"/>
    <property type="evidence" value="ECO:0007669"/>
    <property type="project" value="TreeGrafter"/>
</dbReference>
<dbReference type="Proteomes" id="UP000016936">
    <property type="component" value="Unassembled WGS sequence"/>
</dbReference>
<name>M2U517_COCH5</name>
<dbReference type="InterPro" id="IPR010920">
    <property type="entry name" value="LSM_dom_sf"/>
</dbReference>
<dbReference type="PANTHER" id="PTHR15588:SF8">
    <property type="entry name" value="U6 SNRNA-ASSOCIATED SM-LIKE PROTEIN LSM1"/>
    <property type="match status" value="1"/>
</dbReference>
<dbReference type="SMART" id="SM00651">
    <property type="entry name" value="Sm"/>
    <property type="match status" value="1"/>
</dbReference>
<evidence type="ECO:0000313" key="8">
    <source>
        <dbReference type="Proteomes" id="UP000016936"/>
    </source>
</evidence>
<evidence type="ECO:0000256" key="3">
    <source>
        <dbReference type="ARBA" id="ARBA00022884"/>
    </source>
</evidence>
<dbReference type="GO" id="GO:0006397">
    <property type="term" value="P:mRNA processing"/>
    <property type="evidence" value="ECO:0007669"/>
    <property type="project" value="UniProtKB-KW"/>
</dbReference>
<evidence type="ECO:0000313" key="7">
    <source>
        <dbReference type="EMBL" id="EMD88806.1"/>
    </source>
</evidence>
<dbReference type="PROSITE" id="PS52002">
    <property type="entry name" value="SM"/>
    <property type="match status" value="1"/>
</dbReference>
<feature type="compositionally biased region" description="Polar residues" evidence="5">
    <location>
        <begin position="26"/>
        <end position="41"/>
    </location>
</feature>
<dbReference type="PANTHER" id="PTHR15588">
    <property type="entry name" value="LSM1"/>
    <property type="match status" value="1"/>
</dbReference>
<evidence type="ECO:0000256" key="5">
    <source>
        <dbReference type="SAM" id="MobiDB-lite"/>
    </source>
</evidence>
<keyword evidence="3" id="KW-0694">RNA-binding</keyword>
<dbReference type="InterPro" id="IPR047575">
    <property type="entry name" value="Sm"/>
</dbReference>
<dbReference type="STRING" id="701091.M2U517"/>
<organism evidence="7 8">
    <name type="scientific">Cochliobolus heterostrophus (strain C5 / ATCC 48332 / race O)</name>
    <name type="common">Southern corn leaf blight fungus</name>
    <name type="synonym">Bipolaris maydis</name>
    <dbReference type="NCBI Taxonomy" id="701091"/>
    <lineage>
        <taxon>Eukaryota</taxon>
        <taxon>Fungi</taxon>
        <taxon>Dikarya</taxon>
        <taxon>Ascomycota</taxon>
        <taxon>Pezizomycotina</taxon>
        <taxon>Dothideomycetes</taxon>
        <taxon>Pleosporomycetidae</taxon>
        <taxon>Pleosporales</taxon>
        <taxon>Pleosporineae</taxon>
        <taxon>Pleosporaceae</taxon>
        <taxon>Bipolaris</taxon>
    </lineage>
</organism>
<dbReference type="Pfam" id="PF01423">
    <property type="entry name" value="LSM"/>
    <property type="match status" value="1"/>
</dbReference>
<dbReference type="OrthoDB" id="10263346at2759"/>
<evidence type="ECO:0000256" key="1">
    <source>
        <dbReference type="ARBA" id="ARBA00006850"/>
    </source>
</evidence>
<dbReference type="eggNOG" id="KOG1782">
    <property type="taxonomic scope" value="Eukaryota"/>
</dbReference>
<sequence length="242" mass="26302">MAFNNQQQPPRGPAAAGGNPDFNAMLQRSMQAPGSQLQPQISELPRGPSPGMGYEGVYSATPPPQLSQQQQQPHGPNVLGGARGGLPQPILPVDLPPQAFLTSAMLLDMVDKKVDVLLRDEKEYIGILRSYDQFANLVLTECYERIAARNPDATPSSDPSVPRWLINDVKLPGVMTVRGENVTICATVDLDREEHPRGAKFAEEDQVRALAASQKAERKEIDSRRAKALRQAGIEPGFGMQG</sequence>
<proteinExistence type="inferred from homology"/>
<feature type="region of interest" description="Disordered" evidence="5">
    <location>
        <begin position="1"/>
        <end position="83"/>
    </location>
</feature>
<reference evidence="8" key="2">
    <citation type="journal article" date="2013" name="PLoS Genet.">
        <title>Comparative genome structure, secondary metabolite, and effector coding capacity across Cochliobolus pathogens.</title>
        <authorList>
            <person name="Condon B.J."/>
            <person name="Leng Y."/>
            <person name="Wu D."/>
            <person name="Bushley K.E."/>
            <person name="Ohm R.A."/>
            <person name="Otillar R."/>
            <person name="Martin J."/>
            <person name="Schackwitz W."/>
            <person name="Grimwood J."/>
            <person name="MohdZainudin N."/>
            <person name="Xue C."/>
            <person name="Wang R."/>
            <person name="Manning V.A."/>
            <person name="Dhillon B."/>
            <person name="Tu Z.J."/>
            <person name="Steffenson B.J."/>
            <person name="Salamov A."/>
            <person name="Sun H."/>
            <person name="Lowry S."/>
            <person name="LaButti K."/>
            <person name="Han J."/>
            <person name="Copeland A."/>
            <person name="Lindquist E."/>
            <person name="Barry K."/>
            <person name="Schmutz J."/>
            <person name="Baker S.E."/>
            <person name="Ciuffetti L.M."/>
            <person name="Grigoriev I.V."/>
            <person name="Zhong S."/>
            <person name="Turgeon B.G."/>
        </authorList>
    </citation>
    <scope>NUCLEOTIDE SEQUENCE [LARGE SCALE GENOMIC DNA]</scope>
    <source>
        <strain evidence="8">C5 / ATCC 48332 / race O</strain>
    </source>
</reference>
<evidence type="ECO:0000256" key="4">
    <source>
        <dbReference type="ARBA" id="ARBA00023274"/>
    </source>
</evidence>
<feature type="compositionally biased region" description="Low complexity" evidence="5">
    <location>
        <begin position="1"/>
        <end position="19"/>
    </location>
</feature>
<dbReference type="GO" id="GO:0000290">
    <property type="term" value="P:deadenylation-dependent decapping of nuclear-transcribed mRNA"/>
    <property type="evidence" value="ECO:0007669"/>
    <property type="project" value="TreeGrafter"/>
</dbReference>
<dbReference type="InterPro" id="IPR001163">
    <property type="entry name" value="Sm_dom_euk/arc"/>
</dbReference>
<keyword evidence="4" id="KW-0687">Ribonucleoprotein</keyword>
<accession>M2U517</accession>
<reference evidence="7 8" key="1">
    <citation type="journal article" date="2012" name="PLoS Pathog.">
        <title>Diverse lifestyles and strategies of plant pathogenesis encoded in the genomes of eighteen Dothideomycetes fungi.</title>
        <authorList>
            <person name="Ohm R.A."/>
            <person name="Feau N."/>
            <person name="Henrissat B."/>
            <person name="Schoch C.L."/>
            <person name="Horwitz B.A."/>
            <person name="Barry K.W."/>
            <person name="Condon B.J."/>
            <person name="Copeland A.C."/>
            <person name="Dhillon B."/>
            <person name="Glaser F."/>
            <person name="Hesse C.N."/>
            <person name="Kosti I."/>
            <person name="LaButti K."/>
            <person name="Lindquist E.A."/>
            <person name="Lucas S."/>
            <person name="Salamov A.A."/>
            <person name="Bradshaw R.E."/>
            <person name="Ciuffetti L."/>
            <person name="Hamelin R.C."/>
            <person name="Kema G.H.J."/>
            <person name="Lawrence C."/>
            <person name="Scott J.A."/>
            <person name="Spatafora J.W."/>
            <person name="Turgeon B.G."/>
            <person name="de Wit P.J.G.M."/>
            <person name="Zhong S."/>
            <person name="Goodwin S.B."/>
            <person name="Grigoriev I.V."/>
        </authorList>
    </citation>
    <scope>NUCLEOTIDE SEQUENCE [LARGE SCALE GENOMIC DNA]</scope>
    <source>
        <strain evidence="8">C5 / ATCC 48332 / race O</strain>
    </source>
</reference>
<dbReference type="EMBL" id="KB445580">
    <property type="protein sequence ID" value="EMD88806.1"/>
    <property type="molecule type" value="Genomic_DNA"/>
</dbReference>
<dbReference type="AlphaFoldDB" id="M2U517"/>
<dbReference type="Gene3D" id="2.30.30.100">
    <property type="match status" value="1"/>
</dbReference>
<evidence type="ECO:0000256" key="2">
    <source>
        <dbReference type="ARBA" id="ARBA00022664"/>
    </source>
</evidence>
<feature type="domain" description="Sm" evidence="6">
    <location>
        <begin position="101"/>
        <end position="191"/>
    </location>
</feature>
<gene>
    <name evidence="7" type="ORF">COCHEDRAFT_1110556</name>
</gene>
<dbReference type="OMA" id="RTWDQFA"/>
<evidence type="ECO:0000259" key="6">
    <source>
        <dbReference type="PROSITE" id="PS52002"/>
    </source>
</evidence>
<dbReference type="InterPro" id="IPR044642">
    <property type="entry name" value="PTHR15588"/>
</dbReference>
<dbReference type="SUPFAM" id="SSF50182">
    <property type="entry name" value="Sm-like ribonucleoproteins"/>
    <property type="match status" value="1"/>
</dbReference>
<dbReference type="GO" id="GO:1990904">
    <property type="term" value="C:ribonucleoprotein complex"/>
    <property type="evidence" value="ECO:0007669"/>
    <property type="project" value="UniProtKB-KW"/>
</dbReference>
<dbReference type="GO" id="GO:0003729">
    <property type="term" value="F:mRNA binding"/>
    <property type="evidence" value="ECO:0007669"/>
    <property type="project" value="TreeGrafter"/>
</dbReference>
<keyword evidence="2" id="KW-0507">mRNA processing</keyword>
<protein>
    <recommendedName>
        <fullName evidence="6">Sm domain-containing protein</fullName>
    </recommendedName>
</protein>